<comment type="caution">
    <text evidence="2">The sequence shown here is derived from an EMBL/GenBank/DDBJ whole genome shotgun (WGS) entry which is preliminary data.</text>
</comment>
<accession>K0R8M7</accession>
<evidence type="ECO:0000313" key="2">
    <source>
        <dbReference type="EMBL" id="EJK45131.1"/>
    </source>
</evidence>
<feature type="chain" id="PRO_5030172974" evidence="1">
    <location>
        <begin position="24"/>
        <end position="140"/>
    </location>
</feature>
<reference evidence="2 3" key="1">
    <citation type="journal article" date="2012" name="Genome Biol.">
        <title>Genome and low-iron response of an oceanic diatom adapted to chronic iron limitation.</title>
        <authorList>
            <person name="Lommer M."/>
            <person name="Specht M."/>
            <person name="Roy A.S."/>
            <person name="Kraemer L."/>
            <person name="Andreson R."/>
            <person name="Gutowska M.A."/>
            <person name="Wolf J."/>
            <person name="Bergner S.V."/>
            <person name="Schilhabel M.B."/>
            <person name="Klostermeier U.C."/>
            <person name="Beiko R.G."/>
            <person name="Rosenstiel P."/>
            <person name="Hippler M."/>
            <person name="Laroche J."/>
        </authorList>
    </citation>
    <scope>NUCLEOTIDE SEQUENCE [LARGE SCALE GENOMIC DNA]</scope>
    <source>
        <strain evidence="2 3">CCMP1005</strain>
    </source>
</reference>
<dbReference type="Proteomes" id="UP000266841">
    <property type="component" value="Unassembled WGS sequence"/>
</dbReference>
<evidence type="ECO:0000256" key="1">
    <source>
        <dbReference type="SAM" id="SignalP"/>
    </source>
</evidence>
<feature type="signal peptide" evidence="1">
    <location>
        <begin position="1"/>
        <end position="23"/>
    </location>
</feature>
<keyword evidence="3" id="KW-1185">Reference proteome</keyword>
<protein>
    <submittedName>
        <fullName evidence="2">Uncharacterized protein</fullName>
    </submittedName>
</protein>
<sequence length="140" mass="14543">MKFISSLLLIIGISSSRVRFAVAEDKPACAEAYSCGNGNTAGPVVDADSCQEACASCEGGEWRCGGGYKEVEVIEGNSTVTYARCECGKVSSTSTCTTNQWRLLCVDPEYTDETSSTSIGLSTGIGSVFVVAGLVVMGIV</sequence>
<name>K0R8M7_THAOC</name>
<organism evidence="2 3">
    <name type="scientific">Thalassiosira oceanica</name>
    <name type="common">Marine diatom</name>
    <dbReference type="NCBI Taxonomy" id="159749"/>
    <lineage>
        <taxon>Eukaryota</taxon>
        <taxon>Sar</taxon>
        <taxon>Stramenopiles</taxon>
        <taxon>Ochrophyta</taxon>
        <taxon>Bacillariophyta</taxon>
        <taxon>Coscinodiscophyceae</taxon>
        <taxon>Thalassiosirophycidae</taxon>
        <taxon>Thalassiosirales</taxon>
        <taxon>Thalassiosiraceae</taxon>
        <taxon>Thalassiosira</taxon>
    </lineage>
</organism>
<dbReference type="AlphaFoldDB" id="K0R8M7"/>
<keyword evidence="1" id="KW-0732">Signal</keyword>
<dbReference type="EMBL" id="AGNL01048745">
    <property type="protein sequence ID" value="EJK45131.1"/>
    <property type="molecule type" value="Genomic_DNA"/>
</dbReference>
<proteinExistence type="predicted"/>
<evidence type="ECO:0000313" key="3">
    <source>
        <dbReference type="Proteomes" id="UP000266841"/>
    </source>
</evidence>
<gene>
    <name evidence="2" type="ORF">THAOC_36270</name>
</gene>